<organism evidence="1 2">
    <name type="scientific">Meloidogyne enterolobii</name>
    <name type="common">Root-knot nematode worm</name>
    <name type="synonym">Meloidogyne mayaguensis</name>
    <dbReference type="NCBI Taxonomy" id="390850"/>
    <lineage>
        <taxon>Eukaryota</taxon>
        <taxon>Metazoa</taxon>
        <taxon>Ecdysozoa</taxon>
        <taxon>Nematoda</taxon>
        <taxon>Chromadorea</taxon>
        <taxon>Rhabditida</taxon>
        <taxon>Tylenchina</taxon>
        <taxon>Tylenchomorpha</taxon>
        <taxon>Tylenchoidea</taxon>
        <taxon>Meloidogynidae</taxon>
        <taxon>Meloidogyninae</taxon>
        <taxon>Meloidogyne</taxon>
    </lineage>
</organism>
<comment type="caution">
    <text evidence="1">The sequence shown here is derived from an EMBL/GenBank/DDBJ whole genome shotgun (WGS) entry which is preliminary data.</text>
</comment>
<keyword evidence="2" id="KW-1185">Reference proteome</keyword>
<dbReference type="Proteomes" id="UP001497535">
    <property type="component" value="Unassembled WGS sequence"/>
</dbReference>
<proteinExistence type="predicted"/>
<protein>
    <submittedName>
        <fullName evidence="1">Uncharacterized protein</fullName>
    </submittedName>
</protein>
<evidence type="ECO:0000313" key="2">
    <source>
        <dbReference type="Proteomes" id="UP001497535"/>
    </source>
</evidence>
<reference evidence="1" key="1">
    <citation type="submission" date="2023-11" db="EMBL/GenBank/DDBJ databases">
        <authorList>
            <person name="Poullet M."/>
        </authorList>
    </citation>
    <scope>NUCLEOTIDE SEQUENCE</scope>
    <source>
        <strain evidence="1">E1834</strain>
    </source>
</reference>
<name>A0ACB1A8Z5_MELEN</name>
<gene>
    <name evidence="1" type="ORF">MENTE1834_LOCUS34797</name>
</gene>
<evidence type="ECO:0000313" key="1">
    <source>
        <dbReference type="EMBL" id="CAK5087254.1"/>
    </source>
</evidence>
<sequence>MEDEVNPLDGKGGWNNSENQKIFYGVWNYIKKSHINIIEYEMNFVLSYEKLLASENSVNSFYEGNIRLLFQEMSVTNKEYRIEVLT</sequence>
<dbReference type="EMBL" id="CAVMJV010000064">
    <property type="protein sequence ID" value="CAK5087254.1"/>
    <property type="molecule type" value="Genomic_DNA"/>
</dbReference>
<accession>A0ACB1A8Z5</accession>